<accession>A0ABN8PJ19</accession>
<evidence type="ECO:0000313" key="3">
    <source>
        <dbReference type="Proteomes" id="UP001159427"/>
    </source>
</evidence>
<proteinExistence type="predicted"/>
<gene>
    <name evidence="2" type="ORF">PEVE_00043361</name>
</gene>
<protein>
    <submittedName>
        <fullName evidence="2">Uncharacterized protein</fullName>
    </submittedName>
</protein>
<organism evidence="2 3">
    <name type="scientific">Porites evermanni</name>
    <dbReference type="NCBI Taxonomy" id="104178"/>
    <lineage>
        <taxon>Eukaryota</taxon>
        <taxon>Metazoa</taxon>
        <taxon>Cnidaria</taxon>
        <taxon>Anthozoa</taxon>
        <taxon>Hexacorallia</taxon>
        <taxon>Scleractinia</taxon>
        <taxon>Fungiina</taxon>
        <taxon>Poritidae</taxon>
        <taxon>Porites</taxon>
    </lineage>
</organism>
<dbReference type="Proteomes" id="UP001159427">
    <property type="component" value="Unassembled WGS sequence"/>
</dbReference>
<reference evidence="2 3" key="1">
    <citation type="submission" date="2022-05" db="EMBL/GenBank/DDBJ databases">
        <authorList>
            <consortium name="Genoscope - CEA"/>
            <person name="William W."/>
        </authorList>
    </citation>
    <scope>NUCLEOTIDE SEQUENCE [LARGE SCALE GENOMIC DNA]</scope>
</reference>
<name>A0ABN8PJ19_9CNID</name>
<dbReference type="EMBL" id="CALNXI010000882">
    <property type="protein sequence ID" value="CAH3144928.1"/>
    <property type="molecule type" value="Genomic_DNA"/>
</dbReference>
<evidence type="ECO:0000256" key="1">
    <source>
        <dbReference type="SAM" id="MobiDB-lite"/>
    </source>
</evidence>
<keyword evidence="3" id="KW-1185">Reference proteome</keyword>
<evidence type="ECO:0000313" key="2">
    <source>
        <dbReference type="EMBL" id="CAH3144928.1"/>
    </source>
</evidence>
<feature type="region of interest" description="Disordered" evidence="1">
    <location>
        <begin position="1"/>
        <end position="21"/>
    </location>
</feature>
<sequence>MDNKSIIHLKPPTDPTDGATKKYVDDSIPDTSSFIKKDGSVTMTSNLNLGNKKINGIATPTSNTDAATKKYVDDNIVTPDLSDCLEKDGSVAMTGNLNLGGNKIVGLATPTSNTDAATKKYVDDNAGSPDLSDYLKKDGSVAMTGELNAGGYKYKMGINFYRLTANTDYTLCLEILNTDYKLWNKSQISETKELQQDYQLEMMELTWLCIRDSF</sequence>
<comment type="caution">
    <text evidence="2">The sequence shown here is derived from an EMBL/GenBank/DDBJ whole genome shotgun (WGS) entry which is preliminary data.</text>
</comment>